<dbReference type="InterPro" id="IPR051922">
    <property type="entry name" value="Bact_Sporulation_Assoc"/>
</dbReference>
<sequence>MCKRWMGKVLTAGLLSAALLAGQVPVEAADPSIRVALFIDIGQGYRGVVPTVTLTSGTGLDVTLRGSEGTAKLPALGQDAARFRVDEYHLLVTETGDLNRAQQVAQQLSQRKWDASIQVVQRGGQTLYQVVSGTYDTYQAAAAQAQTIAQAIGQQPAVKGPMRLEAGRFGSWQQALDAQTALAAAGLPAYPVLLADGGKLEYAVWIGDEVSQDALQRLAQKAAAAKPGYSYRAAAGRSYAVLKKDVYGSETIWKYAFSPQAKLIVEPKKGGALPLIGVEERDQRKYRGKIELSEYNGHLTVVNELPLEQYLYGVVGSEMAPGWPLEALKSQAVLARTRALGQGNKYGVANVSDTVYEQAYYGYGRESADIRQAVDQTEGEVIKYRGKLAEALFYSNAGGMSADGTEVWGNPVPYLRPVPSEDRGPLETANRWYYVSLPDGTLGYVRSDLVRLNGGVNPVGLKQAVIATEGTNLRSGPSTTYHRVLSTLPAGTQVTIIREEPEENAYAWTRGPYTPEEVAAMVNASQDRNKAPRVGGSVESLVVTKRGPSGRVLEMEANGVTLKVSSPDAHRSIFTQGGSALRSTKFDVEEMGTFTVLGADGKRREYTRGGSVAAIGADGWEPASANGYSDQFLIYSGTGDWRTLSKRQMFLFRGNGFGHGLGVSQYGAKAMAENGYDYKQILQHYYQDVTIEP</sequence>
<keyword evidence="1" id="KW-0732">Signal</keyword>
<dbReference type="PROSITE" id="PS51724">
    <property type="entry name" value="SPOR"/>
    <property type="match status" value="1"/>
</dbReference>
<comment type="caution">
    <text evidence="3">The sequence shown here is derived from an EMBL/GenBank/DDBJ whole genome shotgun (WGS) entry which is preliminary data.</text>
</comment>
<dbReference type="GO" id="GO:0042834">
    <property type="term" value="F:peptidoglycan binding"/>
    <property type="evidence" value="ECO:0007669"/>
    <property type="project" value="InterPro"/>
</dbReference>
<dbReference type="InterPro" id="IPR013486">
    <property type="entry name" value="SpoIID/LytB"/>
</dbReference>
<feature type="signal peptide" evidence="1">
    <location>
        <begin position="1"/>
        <end position="28"/>
    </location>
</feature>
<dbReference type="InterPro" id="IPR013693">
    <property type="entry name" value="SpoIID/LytB_N"/>
</dbReference>
<name>A0A9X3TT97_9BACL</name>
<feature type="domain" description="SPOR" evidence="2">
    <location>
        <begin position="82"/>
        <end position="161"/>
    </location>
</feature>
<gene>
    <name evidence="3" type="ORF">O3V59_16705</name>
</gene>
<accession>A0A9X3TT97</accession>
<dbReference type="InterPro" id="IPR007730">
    <property type="entry name" value="SPOR-like_dom"/>
</dbReference>
<dbReference type="RefSeq" id="WP_271140600.1">
    <property type="nucleotide sequence ID" value="NZ_JAPYYP010000024.1"/>
</dbReference>
<evidence type="ECO:0000259" key="2">
    <source>
        <dbReference type="PROSITE" id="PS51724"/>
    </source>
</evidence>
<dbReference type="GO" id="GO:0030288">
    <property type="term" value="C:outer membrane-bounded periplasmic space"/>
    <property type="evidence" value="ECO:0007669"/>
    <property type="project" value="TreeGrafter"/>
</dbReference>
<organism evidence="3 4">
    <name type="scientific">Brevibacillus thermoruber</name>
    <dbReference type="NCBI Taxonomy" id="33942"/>
    <lineage>
        <taxon>Bacteria</taxon>
        <taxon>Bacillati</taxon>
        <taxon>Bacillota</taxon>
        <taxon>Bacilli</taxon>
        <taxon>Bacillales</taxon>
        <taxon>Paenibacillaceae</taxon>
        <taxon>Brevibacillus</taxon>
    </lineage>
</organism>
<evidence type="ECO:0000313" key="3">
    <source>
        <dbReference type="EMBL" id="MDA5110008.1"/>
    </source>
</evidence>
<dbReference type="Gene3D" id="2.30.30.40">
    <property type="entry name" value="SH3 Domains"/>
    <property type="match status" value="1"/>
</dbReference>
<keyword evidence="4" id="KW-1185">Reference proteome</keyword>
<dbReference type="EMBL" id="JAPYYP010000024">
    <property type="protein sequence ID" value="MDA5110008.1"/>
    <property type="molecule type" value="Genomic_DNA"/>
</dbReference>
<dbReference type="GO" id="GO:0030435">
    <property type="term" value="P:sporulation resulting in formation of a cellular spore"/>
    <property type="evidence" value="ECO:0007669"/>
    <property type="project" value="InterPro"/>
</dbReference>
<proteinExistence type="predicted"/>
<feature type="chain" id="PRO_5040838916" evidence="1">
    <location>
        <begin position="29"/>
        <end position="693"/>
    </location>
</feature>
<reference evidence="3" key="1">
    <citation type="submission" date="2022-12" db="EMBL/GenBank/DDBJ databases">
        <title>Draft genome sequence of the thermophilic strain Brevibacillus thermoruber HT42, isolated from Los Humeros, Puebla, Mexico, with biotechnological potential.</title>
        <authorList>
            <person name="Lara Sanchez J."/>
            <person name="Solis Palacios R."/>
            <person name="Bustos Baena A.S."/>
            <person name="Ruz Baez A.E."/>
            <person name="Espinosa Luna G."/>
            <person name="Oliart Ros R.M."/>
        </authorList>
    </citation>
    <scope>NUCLEOTIDE SEQUENCE</scope>
    <source>
        <strain evidence="3">HT42</strain>
    </source>
</reference>
<evidence type="ECO:0000313" key="4">
    <source>
        <dbReference type="Proteomes" id="UP001151071"/>
    </source>
</evidence>
<dbReference type="PANTHER" id="PTHR30032">
    <property type="entry name" value="N-ACETYLMURAMOYL-L-ALANINE AMIDASE-RELATED"/>
    <property type="match status" value="1"/>
</dbReference>
<dbReference type="Pfam" id="PF08486">
    <property type="entry name" value="SpoIID"/>
    <property type="match status" value="1"/>
</dbReference>
<dbReference type="SUPFAM" id="SSF110997">
    <property type="entry name" value="Sporulation related repeat"/>
    <property type="match status" value="1"/>
</dbReference>
<dbReference type="PANTHER" id="PTHR30032:SF4">
    <property type="entry name" value="AMIDASE ENHANCER"/>
    <property type="match status" value="1"/>
</dbReference>
<dbReference type="AlphaFoldDB" id="A0A9X3TT97"/>
<dbReference type="NCBIfam" id="TIGR02669">
    <property type="entry name" value="SpoIID_LytB"/>
    <property type="match status" value="1"/>
</dbReference>
<protein>
    <submittedName>
        <fullName evidence="3">SpoIID/LytB domain-containing protein</fullName>
    </submittedName>
</protein>
<dbReference type="InterPro" id="IPR036680">
    <property type="entry name" value="SPOR-like_sf"/>
</dbReference>
<dbReference type="Pfam" id="PF05036">
    <property type="entry name" value="SPOR"/>
    <property type="match status" value="1"/>
</dbReference>
<dbReference type="Proteomes" id="UP001151071">
    <property type="component" value="Unassembled WGS sequence"/>
</dbReference>
<evidence type="ECO:0000256" key="1">
    <source>
        <dbReference type="SAM" id="SignalP"/>
    </source>
</evidence>